<comment type="caution">
    <text evidence="1">The sequence shown here is derived from an EMBL/GenBank/DDBJ whole genome shotgun (WGS) entry which is preliminary data.</text>
</comment>
<gene>
    <name evidence="1" type="ORF">PSACC_01428</name>
</gene>
<dbReference type="AlphaFoldDB" id="A0A2H9TLV4"/>
<evidence type="ECO:0000313" key="1">
    <source>
        <dbReference type="EMBL" id="PJF18748.1"/>
    </source>
</evidence>
<evidence type="ECO:0000313" key="2">
    <source>
        <dbReference type="Proteomes" id="UP000240830"/>
    </source>
</evidence>
<reference evidence="1 2" key="1">
    <citation type="submission" date="2016-10" db="EMBL/GenBank/DDBJ databases">
        <title>The genome of Paramicrosporidium saccamoebae is the missing link in understanding Cryptomycota and Microsporidia evolution.</title>
        <authorList>
            <person name="Quandt C.A."/>
            <person name="Beaudet D."/>
            <person name="Corsaro D."/>
            <person name="Michel R."/>
            <person name="Corradi N."/>
            <person name="James T."/>
        </authorList>
    </citation>
    <scope>NUCLEOTIDE SEQUENCE [LARGE SCALE GENOMIC DNA]</scope>
    <source>
        <strain evidence="1 2">KSL3</strain>
    </source>
</reference>
<protein>
    <submittedName>
        <fullName evidence="1">Uncharacterized protein</fullName>
    </submittedName>
</protein>
<dbReference type="EMBL" id="MTSL01000105">
    <property type="protein sequence ID" value="PJF18748.1"/>
    <property type="molecule type" value="Genomic_DNA"/>
</dbReference>
<sequence length="531" mass="59918">MRGDEDEIYALVGAALNAAVTERANAYATEGLDGNGILGVILRVDFDLLSRNTNILKLTYDELCLLIEDIAESVMDNAIALEKPNMDNAATLAKSEMANVTILATRISFPSFPMLPWLQCRSKQQFYARCEYRSGSTFNEPINTPLLIHTKITGISTPKTTLLARYYRCMNDCCRAEEPVQQMQSSHIAKGMTRCEKCREELVELPLLAVSETVIFVQGWVGEWKRNVTLLVPVGREHLLVGEEGWVIGYPECSLKTGLFYLRVAGMQSTSKPLCSLVVRGSWTGLAALLPTSQKMRILMLTRMLYPDAKLLISDHCDPWMIRQCHKLYTQVSHSEGIDPRTIKSWIAGNMPQVLFVRKEHFGKIHKMYEYFDFYFDWTVAAPDEDRIVSQLVQQGMVSNLVRGHLDPKLLPEPHRWTTVRWSQDAHGHATNYFAAYRDVTHRHNDACQIPIHHPAKQLSLLSTAAEHAASLRGGTVEMDDVAWAVSLMEVTLQHRYGETVFQDTMMTPCTSDLEDSFGSLVALIRNTLCI</sequence>
<accession>A0A2H9TLV4</accession>
<proteinExistence type="predicted"/>
<dbReference type="Proteomes" id="UP000240830">
    <property type="component" value="Unassembled WGS sequence"/>
</dbReference>
<organism evidence="1 2">
    <name type="scientific">Paramicrosporidium saccamoebae</name>
    <dbReference type="NCBI Taxonomy" id="1246581"/>
    <lineage>
        <taxon>Eukaryota</taxon>
        <taxon>Fungi</taxon>
        <taxon>Fungi incertae sedis</taxon>
        <taxon>Cryptomycota</taxon>
        <taxon>Cryptomycota incertae sedis</taxon>
        <taxon>Paramicrosporidium</taxon>
    </lineage>
</organism>
<keyword evidence="2" id="KW-1185">Reference proteome</keyword>
<name>A0A2H9TLV4_9FUNG</name>